<protein>
    <submittedName>
        <fullName evidence="2">Uncharacterized protein</fullName>
    </submittedName>
</protein>
<name>A0A9J5W0M2_SOLCO</name>
<reference evidence="2" key="1">
    <citation type="submission" date="2020-09" db="EMBL/GenBank/DDBJ databases">
        <title>De no assembly of potato wild relative species, Solanum commersonii.</title>
        <authorList>
            <person name="Cho K."/>
        </authorList>
    </citation>
    <scope>NUCLEOTIDE SEQUENCE</scope>
    <source>
        <strain evidence="2">LZ3.2</strain>
        <tissue evidence="2">Leaf</tissue>
    </source>
</reference>
<dbReference type="Proteomes" id="UP000824120">
    <property type="component" value="Unassembled WGS sequence"/>
</dbReference>
<comment type="caution">
    <text evidence="2">The sequence shown here is derived from an EMBL/GenBank/DDBJ whole genome shotgun (WGS) entry which is preliminary data.</text>
</comment>
<evidence type="ECO:0000313" key="2">
    <source>
        <dbReference type="EMBL" id="KAG5568903.1"/>
    </source>
</evidence>
<sequence length="213" mass="24084">MEPVGPQGLNGPLSRSNDPRRCPLRPYIRSQLALTYKTTHFLDQTIPRAGKSLFSRFSCTILSLTAKTTHLHGQTIIGVVFGDGEYRPYFCENFTWTSVKTLPMDPVGPHSQNDPFSGLNNPRIHVIFGDPEFRPYICKNFTWTSVKTLPIEPIGPHDRNCPFSRSNDPRSRILNSFLPKNFSWTSVNTLPMEPVGPHGQNGQFSRSNDPRSR</sequence>
<proteinExistence type="predicted"/>
<evidence type="ECO:0000313" key="3">
    <source>
        <dbReference type="Proteomes" id="UP000824120"/>
    </source>
</evidence>
<feature type="region of interest" description="Disordered" evidence="1">
    <location>
        <begin position="191"/>
        <end position="213"/>
    </location>
</feature>
<dbReference type="EMBL" id="JACXVP010000021">
    <property type="protein sequence ID" value="KAG5568903.1"/>
    <property type="molecule type" value="Genomic_DNA"/>
</dbReference>
<feature type="region of interest" description="Disordered" evidence="1">
    <location>
        <begin position="1"/>
        <end position="20"/>
    </location>
</feature>
<accession>A0A9J5W0M2</accession>
<dbReference type="AlphaFoldDB" id="A0A9J5W0M2"/>
<organism evidence="2 3">
    <name type="scientific">Solanum commersonii</name>
    <name type="common">Commerson's wild potato</name>
    <name type="synonym">Commerson's nightshade</name>
    <dbReference type="NCBI Taxonomy" id="4109"/>
    <lineage>
        <taxon>Eukaryota</taxon>
        <taxon>Viridiplantae</taxon>
        <taxon>Streptophyta</taxon>
        <taxon>Embryophyta</taxon>
        <taxon>Tracheophyta</taxon>
        <taxon>Spermatophyta</taxon>
        <taxon>Magnoliopsida</taxon>
        <taxon>eudicotyledons</taxon>
        <taxon>Gunneridae</taxon>
        <taxon>Pentapetalae</taxon>
        <taxon>asterids</taxon>
        <taxon>lamiids</taxon>
        <taxon>Solanales</taxon>
        <taxon>Solanaceae</taxon>
        <taxon>Solanoideae</taxon>
        <taxon>Solaneae</taxon>
        <taxon>Solanum</taxon>
    </lineage>
</organism>
<keyword evidence="3" id="KW-1185">Reference proteome</keyword>
<evidence type="ECO:0000256" key="1">
    <source>
        <dbReference type="SAM" id="MobiDB-lite"/>
    </source>
</evidence>
<gene>
    <name evidence="2" type="ORF">H5410_064066</name>
</gene>